<evidence type="ECO:0000256" key="3">
    <source>
        <dbReference type="ARBA" id="ARBA00023157"/>
    </source>
</evidence>
<dbReference type="CDD" id="cd02966">
    <property type="entry name" value="TlpA_like_family"/>
    <property type="match status" value="1"/>
</dbReference>
<dbReference type="InterPro" id="IPR025380">
    <property type="entry name" value="DUF4369"/>
</dbReference>
<evidence type="ECO:0000259" key="5">
    <source>
        <dbReference type="PROSITE" id="PS51352"/>
    </source>
</evidence>
<name>A0A9D2FZ83_9BACT</name>
<reference evidence="6" key="1">
    <citation type="journal article" date="2021" name="PeerJ">
        <title>Extensive microbial diversity within the chicken gut microbiome revealed by metagenomics and culture.</title>
        <authorList>
            <person name="Gilroy R."/>
            <person name="Ravi A."/>
            <person name="Getino M."/>
            <person name="Pursley I."/>
            <person name="Horton D.L."/>
            <person name="Alikhan N.F."/>
            <person name="Baker D."/>
            <person name="Gharbi K."/>
            <person name="Hall N."/>
            <person name="Watson M."/>
            <person name="Adriaenssens E.M."/>
            <person name="Foster-Nyarko E."/>
            <person name="Jarju S."/>
            <person name="Secka A."/>
            <person name="Antonio M."/>
            <person name="Oren A."/>
            <person name="Chaudhuri R.R."/>
            <person name="La Ragione R."/>
            <person name="Hildebrand F."/>
            <person name="Pallen M.J."/>
        </authorList>
    </citation>
    <scope>NUCLEOTIDE SEQUENCE</scope>
    <source>
        <strain evidence="6">ChiHecec3B27-8219</strain>
    </source>
</reference>
<accession>A0A9D2FZ83</accession>
<dbReference type="GO" id="GO:0016491">
    <property type="term" value="F:oxidoreductase activity"/>
    <property type="evidence" value="ECO:0007669"/>
    <property type="project" value="InterPro"/>
</dbReference>
<dbReference type="Pfam" id="PF14289">
    <property type="entry name" value="DUF4369"/>
    <property type="match status" value="1"/>
</dbReference>
<organism evidence="6 7">
    <name type="scientific">Candidatus Prevotella avicola</name>
    <dbReference type="NCBI Taxonomy" id="2838738"/>
    <lineage>
        <taxon>Bacteria</taxon>
        <taxon>Pseudomonadati</taxon>
        <taxon>Bacteroidota</taxon>
        <taxon>Bacteroidia</taxon>
        <taxon>Bacteroidales</taxon>
        <taxon>Prevotellaceae</taxon>
        <taxon>Prevotella</taxon>
    </lineage>
</organism>
<dbReference type="InterPro" id="IPR013766">
    <property type="entry name" value="Thioredoxin_domain"/>
</dbReference>
<reference evidence="6" key="2">
    <citation type="submission" date="2021-04" db="EMBL/GenBank/DDBJ databases">
        <authorList>
            <person name="Gilroy R."/>
        </authorList>
    </citation>
    <scope>NUCLEOTIDE SEQUENCE</scope>
    <source>
        <strain evidence="6">ChiHecec3B27-8219</strain>
    </source>
</reference>
<evidence type="ECO:0000256" key="1">
    <source>
        <dbReference type="ARBA" id="ARBA00004196"/>
    </source>
</evidence>
<proteinExistence type="predicted"/>
<dbReference type="AlphaFoldDB" id="A0A9D2FZ83"/>
<dbReference type="EMBL" id="DXBE01000043">
    <property type="protein sequence ID" value="HIZ69357.1"/>
    <property type="molecule type" value="Genomic_DNA"/>
</dbReference>
<dbReference type="Gene3D" id="3.40.30.10">
    <property type="entry name" value="Glutaredoxin"/>
    <property type="match status" value="1"/>
</dbReference>
<sequence length="356" mass="38805">MAALALCALCAWAQDNAAFTITGEAPQDAKMVYAIYNNTHNQMDSVAVTGGKFTLKGEKPANTFVTVTTGDNNAITVVADGQPIHVNLTNGTIIASSLNQKFLGIQNEMHQAQESLIKMSQEYSALAQDTTAQGKARKAELMGKFNEESEKLTQKMKDIVAANLDNVIPAYYLGTGLFYEYGYDDLKKLCAEGTPYYGHPMMAMAHRQLQALEKRHPGLKYTDLSMNDMDGKPVKLSQWVGKGNYVLVDFWASWCGPCRQEMPHVVAAYEKYKAKGFQVVGVSFDSQAEAWKKGVADLGLSWPQISDLKGWKCAAAEVYGVNSIPSNILVDGQGTIVACDLRGDALAAKLAEIYGE</sequence>
<keyword evidence="2" id="KW-0201">Cytochrome c-type biogenesis</keyword>
<dbReference type="PROSITE" id="PS00194">
    <property type="entry name" value="THIOREDOXIN_1"/>
    <property type="match status" value="1"/>
</dbReference>
<dbReference type="PROSITE" id="PS51352">
    <property type="entry name" value="THIOREDOXIN_2"/>
    <property type="match status" value="1"/>
</dbReference>
<keyword evidence="4" id="KW-0676">Redox-active center</keyword>
<dbReference type="GO" id="GO:0030313">
    <property type="term" value="C:cell envelope"/>
    <property type="evidence" value="ECO:0007669"/>
    <property type="project" value="UniProtKB-SubCell"/>
</dbReference>
<evidence type="ECO:0000256" key="4">
    <source>
        <dbReference type="ARBA" id="ARBA00023284"/>
    </source>
</evidence>
<feature type="domain" description="Thioredoxin" evidence="5">
    <location>
        <begin position="215"/>
        <end position="356"/>
    </location>
</feature>
<dbReference type="PANTHER" id="PTHR42852:SF6">
    <property type="entry name" value="THIOL:DISULFIDE INTERCHANGE PROTEIN DSBE"/>
    <property type="match status" value="1"/>
</dbReference>
<protein>
    <submittedName>
        <fullName evidence="6">AhpC/TSA family protein</fullName>
    </submittedName>
</protein>
<keyword evidence="3" id="KW-1015">Disulfide bond</keyword>
<evidence type="ECO:0000256" key="2">
    <source>
        <dbReference type="ARBA" id="ARBA00022748"/>
    </source>
</evidence>
<dbReference type="Pfam" id="PF00578">
    <property type="entry name" value="AhpC-TSA"/>
    <property type="match status" value="1"/>
</dbReference>
<dbReference type="GO" id="GO:0016209">
    <property type="term" value="F:antioxidant activity"/>
    <property type="evidence" value="ECO:0007669"/>
    <property type="project" value="InterPro"/>
</dbReference>
<dbReference type="InterPro" id="IPR017937">
    <property type="entry name" value="Thioredoxin_CS"/>
</dbReference>
<dbReference type="InterPro" id="IPR050553">
    <property type="entry name" value="Thioredoxin_ResA/DsbE_sf"/>
</dbReference>
<evidence type="ECO:0000313" key="6">
    <source>
        <dbReference type="EMBL" id="HIZ69357.1"/>
    </source>
</evidence>
<dbReference type="PANTHER" id="PTHR42852">
    <property type="entry name" value="THIOL:DISULFIDE INTERCHANGE PROTEIN DSBE"/>
    <property type="match status" value="1"/>
</dbReference>
<dbReference type="Proteomes" id="UP000824055">
    <property type="component" value="Unassembled WGS sequence"/>
</dbReference>
<dbReference type="SUPFAM" id="SSF52833">
    <property type="entry name" value="Thioredoxin-like"/>
    <property type="match status" value="1"/>
</dbReference>
<comment type="subcellular location">
    <subcellularLocation>
        <location evidence="1">Cell envelope</location>
    </subcellularLocation>
</comment>
<comment type="caution">
    <text evidence="6">The sequence shown here is derived from an EMBL/GenBank/DDBJ whole genome shotgun (WGS) entry which is preliminary data.</text>
</comment>
<gene>
    <name evidence="6" type="ORF">H9966_05650</name>
</gene>
<dbReference type="InterPro" id="IPR036249">
    <property type="entry name" value="Thioredoxin-like_sf"/>
</dbReference>
<evidence type="ECO:0000313" key="7">
    <source>
        <dbReference type="Proteomes" id="UP000824055"/>
    </source>
</evidence>
<dbReference type="GO" id="GO:0017004">
    <property type="term" value="P:cytochrome complex assembly"/>
    <property type="evidence" value="ECO:0007669"/>
    <property type="project" value="UniProtKB-KW"/>
</dbReference>
<dbReference type="InterPro" id="IPR000866">
    <property type="entry name" value="AhpC/TSA"/>
</dbReference>